<dbReference type="EMBL" id="CP001825">
    <property type="protein sequence ID" value="ACZ41551.1"/>
    <property type="molecule type" value="Genomic_DNA"/>
</dbReference>
<dbReference type="OrthoDB" id="570199at2"/>
<dbReference type="STRING" id="525904.Tter_0634"/>
<evidence type="ECO:0000313" key="4">
    <source>
        <dbReference type="Proteomes" id="UP000000323"/>
    </source>
</evidence>
<proteinExistence type="predicted"/>
<evidence type="ECO:0000259" key="2">
    <source>
        <dbReference type="Pfam" id="PF14088"/>
    </source>
</evidence>
<feature type="region of interest" description="Disordered" evidence="1">
    <location>
        <begin position="371"/>
        <end position="391"/>
    </location>
</feature>
<evidence type="ECO:0000256" key="1">
    <source>
        <dbReference type="SAM" id="MobiDB-lite"/>
    </source>
</evidence>
<protein>
    <recommendedName>
        <fullName evidence="2">DUF4268 domain-containing protein</fullName>
    </recommendedName>
</protein>
<dbReference type="HOGENOM" id="CLU_705833_0_0_0"/>
<name>D1CF45_THET1</name>
<keyword evidence="4" id="KW-1185">Reference proteome</keyword>
<gene>
    <name evidence="3" type="ordered locus">Tter_0634</name>
</gene>
<dbReference type="Proteomes" id="UP000000323">
    <property type="component" value="Chromosome 1"/>
</dbReference>
<reference evidence="4" key="1">
    <citation type="journal article" date="2010" name="Stand. Genomic Sci.">
        <title>Complete genome sequence of 'Thermobaculum terrenum' type strain (YNP1).</title>
        <authorList>
            <person name="Kiss H."/>
            <person name="Cleland D."/>
            <person name="Lapidus A."/>
            <person name="Lucas S."/>
            <person name="Glavina Del Rio T."/>
            <person name="Nolan M."/>
            <person name="Tice H."/>
            <person name="Han C."/>
            <person name="Goodwin L."/>
            <person name="Pitluck S."/>
            <person name="Liolios K."/>
            <person name="Ivanova N."/>
            <person name="Mavromatis K."/>
            <person name="Ovchinnikova G."/>
            <person name="Pati A."/>
            <person name="Chen A."/>
            <person name="Palaniappan K."/>
            <person name="Land M."/>
            <person name="Hauser L."/>
            <person name="Chang Y."/>
            <person name="Jeffries C."/>
            <person name="Lu M."/>
            <person name="Brettin T."/>
            <person name="Detter J."/>
            <person name="Goker M."/>
            <person name="Tindall B."/>
            <person name="Beck B."/>
            <person name="McDermott T."/>
            <person name="Woyke T."/>
            <person name="Bristow J."/>
            <person name="Eisen J."/>
            <person name="Markowitz V."/>
            <person name="Hugenholtz P."/>
            <person name="Kyrpides N."/>
            <person name="Klenk H."/>
            <person name="Cheng J."/>
        </authorList>
    </citation>
    <scope>NUCLEOTIDE SEQUENCE [LARGE SCALE GENOMIC DNA]</scope>
    <source>
        <strain evidence="4">ATCC BAA-798 / YNP1</strain>
    </source>
</reference>
<dbReference type="Gene3D" id="3.40.1350.10">
    <property type="match status" value="1"/>
</dbReference>
<dbReference type="RefSeq" id="WP_012874586.1">
    <property type="nucleotide sequence ID" value="NC_013525.1"/>
</dbReference>
<evidence type="ECO:0000313" key="3">
    <source>
        <dbReference type="EMBL" id="ACZ41551.1"/>
    </source>
</evidence>
<dbReference type="InterPro" id="IPR025364">
    <property type="entry name" value="DUF4268"/>
</dbReference>
<dbReference type="InterPro" id="IPR011856">
    <property type="entry name" value="tRNA_endonuc-like_dom_sf"/>
</dbReference>
<dbReference type="eggNOG" id="ENOG502ZAEI">
    <property type="taxonomic scope" value="Bacteria"/>
</dbReference>
<dbReference type="AlphaFoldDB" id="D1CF45"/>
<dbReference type="Pfam" id="PF14088">
    <property type="entry name" value="DUF4268"/>
    <property type="match status" value="1"/>
</dbReference>
<organism evidence="3 4">
    <name type="scientific">Thermobaculum terrenum (strain ATCC BAA-798 / CCMEE 7001 / YNP1)</name>
    <dbReference type="NCBI Taxonomy" id="525904"/>
    <lineage>
        <taxon>Bacteria</taxon>
        <taxon>Bacillati</taxon>
        <taxon>Chloroflexota</taxon>
        <taxon>Chloroflexia</taxon>
        <taxon>Candidatus Thermobaculales</taxon>
        <taxon>Candidatus Thermobaculaceae</taxon>
        <taxon>Thermobaculum</taxon>
    </lineage>
</organism>
<dbReference type="KEGG" id="ttr:Tter_0634"/>
<sequence length="391" mass="44841">MHLEDNYFAGNEIVRIGSDKLASIRPVSADSLQIDEQDDLNPWISRDENLRLLSDVVGIDLASREVNLHVGEYLIDVLAVDRDSGNIVLIENQIATSDDTHLGKLMTCAALLGSRVLIWVCTELKDQHKKTLDFLNGSSPDLMIFGVEMQFLRIGDSLPAPVFRLTVKPSSKTGYSLRSHRLVIEEEQDQGLLPARDRPALAQRERYDHSSESEHTYEESNQYEQLDYQGFWMEFNEYCRQRGVPFTLQDTRTREYSIPLDRDGFEICLIASPSRGRCICELRIKKEDAWKTFQLLQQDKGLIERIAGALEWNLASGGTEARISIETKDVQLEERDRWIEAHAWLRHHSEVFYKIFAPRVKMLAFLEQKMNQPPDSATGSSQDDMQEEASY</sequence>
<feature type="domain" description="DUF4268" evidence="2">
    <location>
        <begin position="228"/>
        <end position="359"/>
    </location>
</feature>
<feature type="compositionally biased region" description="Polar residues" evidence="1">
    <location>
        <begin position="371"/>
        <end position="383"/>
    </location>
</feature>
<accession>D1CF45</accession>
<dbReference type="GO" id="GO:0003676">
    <property type="term" value="F:nucleic acid binding"/>
    <property type="evidence" value="ECO:0007669"/>
    <property type="project" value="InterPro"/>
</dbReference>